<dbReference type="EMBL" id="HBUE01147162">
    <property type="protein sequence ID" value="CAG6503521.1"/>
    <property type="molecule type" value="Transcribed_RNA"/>
</dbReference>
<dbReference type="EMBL" id="HBUE01252089">
    <property type="protein sequence ID" value="CAG6554778.1"/>
    <property type="molecule type" value="Transcribed_RNA"/>
</dbReference>
<reference evidence="2" key="1">
    <citation type="submission" date="2021-05" db="EMBL/GenBank/DDBJ databases">
        <authorList>
            <person name="Alioto T."/>
            <person name="Alioto T."/>
            <person name="Gomez Garrido J."/>
        </authorList>
    </citation>
    <scope>NUCLEOTIDE SEQUENCE</scope>
</reference>
<proteinExistence type="predicted"/>
<dbReference type="AlphaFoldDB" id="A0A8D8D1I9"/>
<evidence type="ECO:0000256" key="1">
    <source>
        <dbReference type="SAM" id="MobiDB-lite"/>
    </source>
</evidence>
<feature type="compositionally biased region" description="Polar residues" evidence="1">
    <location>
        <begin position="1"/>
        <end position="46"/>
    </location>
</feature>
<protein>
    <submittedName>
        <fullName evidence="2">(northern house mosquito) hypothetical protein</fullName>
    </submittedName>
</protein>
<accession>A0A8D8D1I9</accession>
<feature type="compositionally biased region" description="Low complexity" evidence="1">
    <location>
        <begin position="96"/>
        <end position="111"/>
    </location>
</feature>
<sequence length="111" mass="11618">MVQQDRQTAHCSSSISTPKSSANLSRPLATSRQFQLGSVENSTTWSEAHGRRQREQKRDTSGMGSAPVGLVGSGFGSSITSKTSLRGWRVTGGTSGTDSSLSTSSSGPVRL</sequence>
<organism evidence="2">
    <name type="scientific">Culex pipiens</name>
    <name type="common">House mosquito</name>
    <dbReference type="NCBI Taxonomy" id="7175"/>
    <lineage>
        <taxon>Eukaryota</taxon>
        <taxon>Metazoa</taxon>
        <taxon>Ecdysozoa</taxon>
        <taxon>Arthropoda</taxon>
        <taxon>Hexapoda</taxon>
        <taxon>Insecta</taxon>
        <taxon>Pterygota</taxon>
        <taxon>Neoptera</taxon>
        <taxon>Endopterygota</taxon>
        <taxon>Diptera</taxon>
        <taxon>Nematocera</taxon>
        <taxon>Culicoidea</taxon>
        <taxon>Culicidae</taxon>
        <taxon>Culicinae</taxon>
        <taxon>Culicini</taxon>
        <taxon>Culex</taxon>
        <taxon>Culex</taxon>
    </lineage>
</organism>
<evidence type="ECO:0000313" key="2">
    <source>
        <dbReference type="EMBL" id="CAG6503521.1"/>
    </source>
</evidence>
<name>A0A8D8D1I9_CULPI</name>
<feature type="region of interest" description="Disordered" evidence="1">
    <location>
        <begin position="1"/>
        <end position="111"/>
    </location>
</feature>